<evidence type="ECO:0000256" key="7">
    <source>
        <dbReference type="SAM" id="MobiDB-lite"/>
    </source>
</evidence>
<feature type="transmembrane region" description="Helical" evidence="8">
    <location>
        <begin position="444"/>
        <end position="467"/>
    </location>
</feature>
<comment type="caution">
    <text evidence="10">The sequence shown here is derived from an EMBL/GenBank/DDBJ whole genome shotgun (WGS) entry which is preliminary data.</text>
</comment>
<feature type="domain" description="Sodium/calcium exchanger membrane region" evidence="9">
    <location>
        <begin position="314"/>
        <end position="461"/>
    </location>
</feature>
<evidence type="ECO:0000256" key="8">
    <source>
        <dbReference type="SAM" id="Phobius"/>
    </source>
</evidence>
<dbReference type="GO" id="GO:0008273">
    <property type="term" value="F:calcium, potassium:sodium antiporter activity"/>
    <property type="evidence" value="ECO:0007669"/>
    <property type="project" value="TreeGrafter"/>
</dbReference>
<dbReference type="GO" id="GO:0006874">
    <property type="term" value="P:intracellular calcium ion homeostasis"/>
    <property type="evidence" value="ECO:0007669"/>
    <property type="project" value="TreeGrafter"/>
</dbReference>
<feature type="transmembrane region" description="Helical" evidence="8">
    <location>
        <begin position="104"/>
        <end position="127"/>
    </location>
</feature>
<comment type="similarity">
    <text evidence="2">Belongs to the Ca(2+):cation antiporter (CaCA) (TC 2.A.19) family. SLC24A subfamily.</text>
</comment>
<evidence type="ECO:0000313" key="10">
    <source>
        <dbReference type="EMBL" id="CAE8708320.1"/>
    </source>
</evidence>
<proteinExistence type="inferred from homology"/>
<dbReference type="PANTHER" id="PTHR10846">
    <property type="entry name" value="SODIUM/POTASSIUM/CALCIUM EXCHANGER"/>
    <property type="match status" value="1"/>
</dbReference>
<evidence type="ECO:0000256" key="2">
    <source>
        <dbReference type="ARBA" id="ARBA00005364"/>
    </source>
</evidence>
<feature type="transmembrane region" description="Helical" evidence="8">
    <location>
        <begin position="164"/>
        <end position="180"/>
    </location>
</feature>
<evidence type="ECO:0000256" key="4">
    <source>
        <dbReference type="ARBA" id="ARBA00022692"/>
    </source>
</evidence>
<keyword evidence="5 8" id="KW-1133">Transmembrane helix</keyword>
<feature type="transmembrane region" description="Helical" evidence="8">
    <location>
        <begin position="420"/>
        <end position="437"/>
    </location>
</feature>
<dbReference type="AlphaFoldDB" id="A0A813KIS5"/>
<protein>
    <recommendedName>
        <fullName evidence="9">Sodium/calcium exchanger membrane region domain-containing protein</fullName>
    </recommendedName>
</protein>
<evidence type="ECO:0000256" key="5">
    <source>
        <dbReference type="ARBA" id="ARBA00022989"/>
    </source>
</evidence>
<feature type="transmembrane region" description="Helical" evidence="8">
    <location>
        <begin position="377"/>
        <end position="400"/>
    </location>
</feature>
<keyword evidence="3" id="KW-0050">Antiport</keyword>
<accession>A0A813KIS5</accession>
<feature type="transmembrane region" description="Helical" evidence="8">
    <location>
        <begin position="311"/>
        <end position="331"/>
    </location>
</feature>
<dbReference type="Pfam" id="PF01699">
    <property type="entry name" value="Na_Ca_ex"/>
    <property type="match status" value="2"/>
</dbReference>
<dbReference type="InterPro" id="IPR004481">
    <property type="entry name" value="K/Na/Ca-exchanger"/>
</dbReference>
<organism evidence="10 11">
    <name type="scientific">Polarella glacialis</name>
    <name type="common">Dinoflagellate</name>
    <dbReference type="NCBI Taxonomy" id="89957"/>
    <lineage>
        <taxon>Eukaryota</taxon>
        <taxon>Sar</taxon>
        <taxon>Alveolata</taxon>
        <taxon>Dinophyceae</taxon>
        <taxon>Suessiales</taxon>
        <taxon>Suessiaceae</taxon>
        <taxon>Polarella</taxon>
    </lineage>
</organism>
<name>A0A813KIS5_POLGL</name>
<evidence type="ECO:0000256" key="1">
    <source>
        <dbReference type="ARBA" id="ARBA00004141"/>
    </source>
</evidence>
<evidence type="ECO:0000259" key="9">
    <source>
        <dbReference type="Pfam" id="PF01699"/>
    </source>
</evidence>
<feature type="domain" description="Sodium/calcium exchanger membrane region" evidence="9">
    <location>
        <begin position="38"/>
        <end position="181"/>
    </location>
</feature>
<feature type="transmembrane region" description="Helical" evidence="8">
    <location>
        <begin position="73"/>
        <end position="98"/>
    </location>
</feature>
<dbReference type="Proteomes" id="UP000626109">
    <property type="component" value="Unassembled WGS sequence"/>
</dbReference>
<comment type="subcellular location">
    <subcellularLocation>
        <location evidence="1">Membrane</location>
        <topology evidence="1">Multi-pass membrane protein</topology>
    </subcellularLocation>
</comment>
<reference evidence="10" key="1">
    <citation type="submission" date="2021-02" db="EMBL/GenBank/DDBJ databases">
        <authorList>
            <person name="Dougan E. K."/>
            <person name="Rhodes N."/>
            <person name="Thang M."/>
            <person name="Chan C."/>
        </authorList>
    </citation>
    <scope>NUCLEOTIDE SEQUENCE</scope>
</reference>
<evidence type="ECO:0000313" key="11">
    <source>
        <dbReference type="Proteomes" id="UP000626109"/>
    </source>
</evidence>
<dbReference type="EMBL" id="CAJNNW010031640">
    <property type="protein sequence ID" value="CAE8708320.1"/>
    <property type="molecule type" value="Genomic_DNA"/>
</dbReference>
<dbReference type="InterPro" id="IPR044880">
    <property type="entry name" value="NCX_ion-bd_dom_sf"/>
</dbReference>
<keyword evidence="4 8" id="KW-0812">Transmembrane</keyword>
<dbReference type="GO" id="GO:0005262">
    <property type="term" value="F:calcium channel activity"/>
    <property type="evidence" value="ECO:0007669"/>
    <property type="project" value="TreeGrafter"/>
</dbReference>
<gene>
    <name evidence="10" type="ORF">PGLA2088_LOCUS34892</name>
</gene>
<dbReference type="Gene3D" id="1.20.1420.30">
    <property type="entry name" value="NCX, central ion-binding region"/>
    <property type="match status" value="2"/>
</dbReference>
<dbReference type="NCBIfam" id="TIGR00367">
    <property type="entry name" value="calcium/sodium antiporter"/>
    <property type="match status" value="1"/>
</dbReference>
<keyword evidence="6 8" id="KW-0472">Membrane</keyword>
<evidence type="ECO:0000256" key="6">
    <source>
        <dbReference type="ARBA" id="ARBA00023136"/>
    </source>
</evidence>
<sequence length="477" mass="52197">VGMSSSDSLLGAIFGTSLCTAPFECSLDIDTYGILFFLLIMAYMFKALGVICDEYFVPALEGIVEKLQLSPDVAGATFMAAGSSAPEFFTALVATFLIVNEGGVGTIIGSAIFNILVIVGATGYIACKDRSLKIWWYPLTRDCAFYVISVAELAGFLSDDMVEWWEALIMIFTYFLYIVYMKLNPLIVQKLGIVSLEDVKEANAEANVVDISLRASATGTPKSPTIIELGKDNPQWFGQPDEEPPTADKSEKESNAATPTSSPKGKEGNKESNPMDNDEESTDEPPPTGWRYWCRDPLIILWELTLPSPNWCYSLFAWSIFYIGVCTYLMVDSTSRMGSILHIPLLVMGLIFLAAGTSIPDALGSISVAKKGEGDMAVSNALGSNVFDILIGLGVPWFFSGISGKTVHFPGAWNSLRYDILVLALVLGVFVGSLAANKWRLNRALGIVLICFYFVYVIWCILDVYVFKLIHTNPEDD</sequence>
<feature type="transmembrane region" description="Helical" evidence="8">
    <location>
        <begin position="32"/>
        <end position="52"/>
    </location>
</feature>
<keyword evidence="3" id="KW-0813">Transport</keyword>
<dbReference type="PANTHER" id="PTHR10846:SF8">
    <property type="entry name" value="INNER MEMBRANE PROTEIN YRBG"/>
    <property type="match status" value="1"/>
</dbReference>
<dbReference type="GO" id="GO:0005886">
    <property type="term" value="C:plasma membrane"/>
    <property type="evidence" value="ECO:0007669"/>
    <property type="project" value="TreeGrafter"/>
</dbReference>
<dbReference type="InterPro" id="IPR004837">
    <property type="entry name" value="NaCa_Exmemb"/>
</dbReference>
<feature type="non-terminal residue" evidence="10">
    <location>
        <position position="1"/>
    </location>
</feature>
<feature type="region of interest" description="Disordered" evidence="7">
    <location>
        <begin position="222"/>
        <end position="288"/>
    </location>
</feature>
<evidence type="ECO:0000256" key="3">
    <source>
        <dbReference type="ARBA" id="ARBA00022449"/>
    </source>
</evidence>